<protein>
    <recommendedName>
        <fullName evidence="3">LppX_LprAFG lipoprotein</fullName>
    </recommendedName>
</protein>
<organism evidence="1 2">
    <name type="scientific">Plantactinospora mayteni</name>
    <dbReference type="NCBI Taxonomy" id="566021"/>
    <lineage>
        <taxon>Bacteria</taxon>
        <taxon>Bacillati</taxon>
        <taxon>Actinomycetota</taxon>
        <taxon>Actinomycetes</taxon>
        <taxon>Micromonosporales</taxon>
        <taxon>Micromonosporaceae</taxon>
        <taxon>Plantactinospora</taxon>
    </lineage>
</organism>
<evidence type="ECO:0000313" key="1">
    <source>
        <dbReference type="EMBL" id="GIG97531.1"/>
    </source>
</evidence>
<sequence>MLILAALLGLSVAGCDIGGGSSDRAAPRGVETSTPAQLGPAEKLADAAAKTNKGVITVVMRAPGLITNTRMDPAGRKATMSIVLAVTEDNILRAEVIQIDTDLYLRMPDLPGASKKWMRSDVADLPAGSPFRVLRESDHTGAADLANCVVSAERKGGHDFLGMLDLTRSRIVSRSVLDELGPMAGAVPFSARTSPRGDLFEIAIDVPSVLPTHGKITYSYSRLDGVDAERPADSEVTELPGSLVDRFEV</sequence>
<dbReference type="Proteomes" id="UP000621500">
    <property type="component" value="Unassembled WGS sequence"/>
</dbReference>
<gene>
    <name evidence="1" type="ORF">Pma05_41040</name>
</gene>
<reference evidence="1 2" key="1">
    <citation type="submission" date="2021-01" db="EMBL/GenBank/DDBJ databases">
        <title>Whole genome shotgun sequence of Plantactinospora mayteni NBRC 109088.</title>
        <authorList>
            <person name="Komaki H."/>
            <person name="Tamura T."/>
        </authorList>
    </citation>
    <scope>NUCLEOTIDE SEQUENCE [LARGE SCALE GENOMIC DNA]</scope>
    <source>
        <strain evidence="1 2">NBRC 109088</strain>
    </source>
</reference>
<dbReference type="EMBL" id="BONX01000026">
    <property type="protein sequence ID" value="GIG97531.1"/>
    <property type="molecule type" value="Genomic_DNA"/>
</dbReference>
<keyword evidence="2" id="KW-1185">Reference proteome</keyword>
<comment type="caution">
    <text evidence="1">The sequence shown here is derived from an EMBL/GenBank/DDBJ whole genome shotgun (WGS) entry which is preliminary data.</text>
</comment>
<proteinExistence type="predicted"/>
<name>A0ABQ4ES96_9ACTN</name>
<evidence type="ECO:0000313" key="2">
    <source>
        <dbReference type="Proteomes" id="UP000621500"/>
    </source>
</evidence>
<evidence type="ECO:0008006" key="3">
    <source>
        <dbReference type="Google" id="ProtNLM"/>
    </source>
</evidence>
<accession>A0ABQ4ES96</accession>